<keyword evidence="1" id="KW-1185">Reference proteome</keyword>
<proteinExistence type="predicted"/>
<gene>
    <name evidence="2" type="primary">SFTA2</name>
</gene>
<evidence type="ECO:0000313" key="1">
    <source>
        <dbReference type="Proteomes" id="UP000694863"/>
    </source>
</evidence>
<protein>
    <submittedName>
        <fullName evidence="2">Surfactant-associated protein 2</fullName>
    </submittedName>
</protein>
<sequence>MGRAWGVGLAGQLGTCHLLSEFPSKAAMMGPALPFFLLLTLLGGSHGTGPSMILQLRLKASSPGNSSYGATFLGWLEKLCLLLHVPPGTNVTLHRGGSPQSITCTG</sequence>
<dbReference type="RefSeq" id="XP_045148174.1">
    <property type="nucleotide sequence ID" value="XM_045292239.1"/>
</dbReference>
<reference evidence="2" key="1">
    <citation type="submission" date="2025-08" db="UniProtKB">
        <authorList>
            <consortium name="RefSeq"/>
        </authorList>
    </citation>
    <scope>IDENTIFICATION</scope>
</reference>
<dbReference type="Proteomes" id="UP000694863">
    <property type="component" value="Unplaced"/>
</dbReference>
<name>A0AC55D8V0_ECHTE</name>
<evidence type="ECO:0000313" key="2">
    <source>
        <dbReference type="RefSeq" id="XP_045148174.1"/>
    </source>
</evidence>
<organism evidence="1 2">
    <name type="scientific">Echinops telfairi</name>
    <name type="common">Lesser hedgehog tenrec</name>
    <dbReference type="NCBI Taxonomy" id="9371"/>
    <lineage>
        <taxon>Eukaryota</taxon>
        <taxon>Metazoa</taxon>
        <taxon>Chordata</taxon>
        <taxon>Craniata</taxon>
        <taxon>Vertebrata</taxon>
        <taxon>Euteleostomi</taxon>
        <taxon>Mammalia</taxon>
        <taxon>Eutheria</taxon>
        <taxon>Afrotheria</taxon>
        <taxon>Tenrecidae</taxon>
        <taxon>Tenrecinae</taxon>
        <taxon>Echinops</taxon>
    </lineage>
</organism>
<accession>A0AC55D8V0</accession>